<organism evidence="1 2">
    <name type="scientific">Afipia felis</name>
    <name type="common">Cat scratch disease bacillus</name>
    <dbReference type="NCBI Taxonomy" id="1035"/>
    <lineage>
        <taxon>Bacteria</taxon>
        <taxon>Pseudomonadati</taxon>
        <taxon>Pseudomonadota</taxon>
        <taxon>Alphaproteobacteria</taxon>
        <taxon>Hyphomicrobiales</taxon>
        <taxon>Nitrobacteraceae</taxon>
        <taxon>Afipia</taxon>
    </lineage>
</organism>
<keyword evidence="2" id="KW-1185">Reference proteome</keyword>
<gene>
    <name evidence="1" type="ORF">BN961_04094</name>
</gene>
<evidence type="ECO:0000313" key="1">
    <source>
        <dbReference type="EMBL" id="CEG10654.1"/>
    </source>
</evidence>
<evidence type="ECO:0000313" key="2">
    <source>
        <dbReference type="Proteomes" id="UP000035762"/>
    </source>
</evidence>
<proteinExistence type="predicted"/>
<comment type="caution">
    <text evidence="1">The sequence shown here is derived from an EMBL/GenBank/DDBJ whole genome shotgun (WGS) entry which is preliminary data.</text>
</comment>
<reference evidence="1 2" key="1">
    <citation type="journal article" date="2014" name="Genome Announc.">
        <title>Genome Sequence of Afipia felis Strain 76713, Isolated in Hospital Water Using an Amoeba Co-Culture Procedure.</title>
        <authorList>
            <person name="Benamar S."/>
            <person name="La Scola B."/>
            <person name="Croce O."/>
        </authorList>
    </citation>
    <scope>NUCLEOTIDE SEQUENCE [LARGE SCALE GENOMIC DNA]</scope>
    <source>
        <strain evidence="1 2">76713</strain>
    </source>
</reference>
<accession>A0A090MWH3</accession>
<dbReference type="AlphaFoldDB" id="A0A090MWH3"/>
<sequence length="149" mass="16317">MVRSPVVSIMMLEIGVTRPGIRTMALPSMPSRARSSKICSAAFSPAWPIGPDIRTRPPSRAMAMEAFSALPPLYSVKCVARILLPRAGIFSTRNTRSRTGIPTQRIFGAASRGCAVMRVPPNQTEGKQPKHGQSSLVRRHAIVTNRRLR</sequence>
<protein>
    <submittedName>
        <fullName evidence="1">Uncharacterized protein</fullName>
    </submittedName>
</protein>
<dbReference type="Proteomes" id="UP000035762">
    <property type="component" value="Unassembled WGS sequence"/>
</dbReference>
<dbReference type="EMBL" id="CCAZ020000004">
    <property type="protein sequence ID" value="CEG10654.1"/>
    <property type="molecule type" value="Genomic_DNA"/>
</dbReference>
<name>A0A090MWH3_AFIFE</name>